<evidence type="ECO:0000313" key="1">
    <source>
        <dbReference type="EMBL" id="KAF0761978.1"/>
    </source>
</evidence>
<sequence length="287" mass="33261">MALRDHDYIIPANHEEVGVPNLNLFLQDHTYVQHPAIQILPQHEEQQEQKRQARTYRAIPGVRLNSKFYVDNFGYKYYQKKIRVNRITLICERQKNPNRPTCYGSASISRNKMDNQILISHEIDLNVPFLSNTLGQGRRTYGTCARDRTLLYIPPDIIKNKKDETIKTPTITSKHTRSCTHFERPPECKLCFVTDYERALMNAVLQIFPTKTCYAILSMKIDWCLELGEEVLALPHLSVERGHPGCPNFCMEDGLHTIVNYAFTLNDFLKLMSSLVFLVKFIEPTIT</sequence>
<proteinExistence type="predicted"/>
<reference evidence="1 2" key="1">
    <citation type="submission" date="2019-08" db="EMBL/GenBank/DDBJ databases">
        <title>Whole genome of Aphis craccivora.</title>
        <authorList>
            <person name="Voronova N.V."/>
            <person name="Shulinski R.S."/>
            <person name="Bandarenka Y.V."/>
            <person name="Zhorov D.G."/>
            <person name="Warner D."/>
        </authorList>
    </citation>
    <scope>NUCLEOTIDE SEQUENCE [LARGE SCALE GENOMIC DNA]</scope>
    <source>
        <strain evidence="1">180601</strain>
        <tissue evidence="1">Whole Body</tissue>
    </source>
</reference>
<dbReference type="AlphaFoldDB" id="A0A6G0YVX4"/>
<dbReference type="EMBL" id="VUJU01002250">
    <property type="protein sequence ID" value="KAF0761978.1"/>
    <property type="molecule type" value="Genomic_DNA"/>
</dbReference>
<keyword evidence="2" id="KW-1185">Reference proteome</keyword>
<accession>A0A6G0YVX4</accession>
<name>A0A6G0YVX4_APHCR</name>
<organism evidence="1 2">
    <name type="scientific">Aphis craccivora</name>
    <name type="common">Cowpea aphid</name>
    <dbReference type="NCBI Taxonomy" id="307492"/>
    <lineage>
        <taxon>Eukaryota</taxon>
        <taxon>Metazoa</taxon>
        <taxon>Ecdysozoa</taxon>
        <taxon>Arthropoda</taxon>
        <taxon>Hexapoda</taxon>
        <taxon>Insecta</taxon>
        <taxon>Pterygota</taxon>
        <taxon>Neoptera</taxon>
        <taxon>Paraneoptera</taxon>
        <taxon>Hemiptera</taxon>
        <taxon>Sternorrhyncha</taxon>
        <taxon>Aphidomorpha</taxon>
        <taxon>Aphidoidea</taxon>
        <taxon>Aphididae</taxon>
        <taxon>Aphidini</taxon>
        <taxon>Aphis</taxon>
        <taxon>Aphis</taxon>
    </lineage>
</organism>
<evidence type="ECO:0000313" key="2">
    <source>
        <dbReference type="Proteomes" id="UP000478052"/>
    </source>
</evidence>
<protein>
    <submittedName>
        <fullName evidence="1">Uncharacterized protein</fullName>
    </submittedName>
</protein>
<comment type="caution">
    <text evidence="1">The sequence shown here is derived from an EMBL/GenBank/DDBJ whole genome shotgun (WGS) entry which is preliminary data.</text>
</comment>
<gene>
    <name evidence="1" type="ORF">FWK35_00017376</name>
</gene>
<dbReference type="Proteomes" id="UP000478052">
    <property type="component" value="Unassembled WGS sequence"/>
</dbReference>
<dbReference type="OrthoDB" id="6621388at2759"/>